<reference evidence="2 3" key="1">
    <citation type="journal article" date="2015" name="Nature">
        <title>rRNA introns, odd ribosomes, and small enigmatic genomes across a large radiation of phyla.</title>
        <authorList>
            <person name="Brown C.T."/>
            <person name="Hug L.A."/>
            <person name="Thomas B.C."/>
            <person name="Sharon I."/>
            <person name="Castelle C.J."/>
            <person name="Singh A."/>
            <person name="Wilkins M.J."/>
            <person name="Williams K.H."/>
            <person name="Banfield J.F."/>
        </authorList>
    </citation>
    <scope>NUCLEOTIDE SEQUENCE [LARGE SCALE GENOMIC DNA]</scope>
</reference>
<proteinExistence type="inferred from homology"/>
<name>A0A0G0Q598_9BACT</name>
<dbReference type="AlphaFoldDB" id="A0A0G0Q598"/>
<dbReference type="InterPro" id="IPR000600">
    <property type="entry name" value="ROK"/>
</dbReference>
<dbReference type="PANTHER" id="PTHR18964">
    <property type="entry name" value="ROK (REPRESSOR, ORF, KINASE) FAMILY"/>
    <property type="match status" value="1"/>
</dbReference>
<gene>
    <name evidence="2" type="ORF">UT64_C0030G0010</name>
</gene>
<feature type="non-terminal residue" evidence="2">
    <location>
        <position position="1"/>
    </location>
</feature>
<dbReference type="PANTHER" id="PTHR18964:SF149">
    <property type="entry name" value="BIFUNCTIONAL UDP-N-ACETYLGLUCOSAMINE 2-EPIMERASE_N-ACETYLMANNOSAMINE KINASE"/>
    <property type="match status" value="1"/>
</dbReference>
<evidence type="ECO:0000313" key="3">
    <source>
        <dbReference type="Proteomes" id="UP000034137"/>
    </source>
</evidence>
<evidence type="ECO:0000256" key="1">
    <source>
        <dbReference type="ARBA" id="ARBA00006479"/>
    </source>
</evidence>
<protein>
    <submittedName>
        <fullName evidence="2">Transcriptional repressor of the xylose operon</fullName>
    </submittedName>
</protein>
<dbReference type="SUPFAM" id="SSF53067">
    <property type="entry name" value="Actin-like ATPase domain"/>
    <property type="match status" value="1"/>
</dbReference>
<accession>A0A0G0Q598</accession>
<dbReference type="Pfam" id="PF00480">
    <property type="entry name" value="ROK"/>
    <property type="match status" value="1"/>
</dbReference>
<dbReference type="Gene3D" id="3.30.420.40">
    <property type="match status" value="1"/>
</dbReference>
<sequence length="78" mass="8203">SFNELGTILGIRFANIANLIDPEIIIVGGGATRSSDLFLPRAKKIFKQTVVNPKAKEIKIVTGKLGELSGAIGAALLI</sequence>
<dbReference type="InterPro" id="IPR043129">
    <property type="entry name" value="ATPase_NBD"/>
</dbReference>
<dbReference type="CDD" id="cd23763">
    <property type="entry name" value="ASKHA_ATPase_ROK"/>
    <property type="match status" value="1"/>
</dbReference>
<evidence type="ECO:0000313" key="2">
    <source>
        <dbReference type="EMBL" id="KKR32546.1"/>
    </source>
</evidence>
<dbReference type="EMBL" id="LBXO01000030">
    <property type="protein sequence ID" value="KKR32546.1"/>
    <property type="molecule type" value="Genomic_DNA"/>
</dbReference>
<comment type="similarity">
    <text evidence="1">Belongs to the ROK (NagC/XylR) family.</text>
</comment>
<comment type="caution">
    <text evidence="2">The sequence shown here is derived from an EMBL/GenBank/DDBJ whole genome shotgun (WGS) entry which is preliminary data.</text>
</comment>
<dbReference type="Proteomes" id="UP000034137">
    <property type="component" value="Unassembled WGS sequence"/>
</dbReference>
<organism evidence="2 3">
    <name type="scientific">Candidatus Falkowbacteria bacterium GW2011_GWF2_39_8</name>
    <dbReference type="NCBI Taxonomy" id="1618642"/>
    <lineage>
        <taxon>Bacteria</taxon>
        <taxon>Candidatus Falkowiibacteriota</taxon>
    </lineage>
</organism>